<sequence length="786" mass="88222">MSHPPMQRGETAAEVEVVPGQRDGAGPEGGPIRFELVARSPEVQGLIEAHLRERCGVDTQAVRDCFIWNGLQSEVDPGGELDVEDVFLYRAGEVFGTQAARTPTAVDRALLCLWVHHSSVRAWNHTYRVDLLMKCMLRFRGIVRRHWSLDGDEAPEVELALRLCELVRSEIELEDCLKTGSQLRYSEALDMVIGSCTGLLHDAEEDEGPVGRYVRGEVAVRREYHLMLRRLHRALVAQSAGKEKDRLEVRKELRVLVNTWPFSSVELSKMNAHRQALERLREAHADRRKQWMRIDEGRIVYLFPFGVNGIDYETVRVRLKRAFEEGAGPVRPSAAIDHFTYHADIWEPRLERAKRFDGLELILPKVRLVVDGDTVEELNAALRFSPMGVHSLRLERSVEDLYPSGLHAAMFRAAREHGTVEVSCEGTDRTWDRLARFARDLILRQLPEALAPRKGEPEGPVGIHRGRSHVLVRVLRASERGREFEPPSGDEDRPLVQDGNRLLELVGSSVLLHSAPDAKESLWDWIRLADDHSRKIWNQRNEGDLLISTENTTVIAALDAPNFISGDLEAIAEFTVCLGGMMAAWNHQLDAYRAGVSEIIAGYSRPGADRAAQVEAMKAKRMQMLEFEGETRQVIALLHSPGLLRSPSNTAELRRLLAVKGVDEQLASFSERLNEVMADQSEATLQRWEVDRQQRVRDSLTAAVSALSVCAAISIWQAAGFWTPAGWGAATVVVAAWAAVYVSARWVSYQGGPWSTVRFLAGLPVRGLVRARTAFARARMRRIARP</sequence>
<organism evidence="2 3">
    <name type="scientific">Glycomyces mayteni</name>
    <dbReference type="NCBI Taxonomy" id="543887"/>
    <lineage>
        <taxon>Bacteria</taxon>
        <taxon>Bacillati</taxon>
        <taxon>Actinomycetota</taxon>
        <taxon>Actinomycetes</taxon>
        <taxon>Glycomycetales</taxon>
        <taxon>Glycomycetaceae</taxon>
        <taxon>Glycomyces</taxon>
    </lineage>
</organism>
<evidence type="ECO:0000313" key="3">
    <source>
        <dbReference type="Proteomes" id="UP001596470"/>
    </source>
</evidence>
<proteinExistence type="predicted"/>
<feature type="region of interest" description="Disordered" evidence="1">
    <location>
        <begin position="1"/>
        <end position="31"/>
    </location>
</feature>
<comment type="caution">
    <text evidence="2">The sequence shown here is derived from an EMBL/GenBank/DDBJ whole genome shotgun (WGS) entry which is preliminary data.</text>
</comment>
<accession>A0ABW2DE60</accession>
<evidence type="ECO:0000256" key="1">
    <source>
        <dbReference type="SAM" id="MobiDB-lite"/>
    </source>
</evidence>
<keyword evidence="3" id="KW-1185">Reference proteome</keyword>
<dbReference type="RefSeq" id="WP_382345478.1">
    <property type="nucleotide sequence ID" value="NZ_JBHMBP010000001.1"/>
</dbReference>
<reference evidence="3" key="1">
    <citation type="journal article" date="2019" name="Int. J. Syst. Evol. Microbiol.">
        <title>The Global Catalogue of Microorganisms (GCM) 10K type strain sequencing project: providing services to taxonomists for standard genome sequencing and annotation.</title>
        <authorList>
            <consortium name="The Broad Institute Genomics Platform"/>
            <consortium name="The Broad Institute Genome Sequencing Center for Infectious Disease"/>
            <person name="Wu L."/>
            <person name="Ma J."/>
        </authorList>
    </citation>
    <scope>NUCLEOTIDE SEQUENCE [LARGE SCALE GENOMIC DNA]</scope>
    <source>
        <strain evidence="3">KACC 12634</strain>
    </source>
</reference>
<dbReference type="EMBL" id="JBHSYS010000004">
    <property type="protein sequence ID" value="MFC6959509.1"/>
    <property type="molecule type" value="Genomic_DNA"/>
</dbReference>
<name>A0ABW2DE60_9ACTN</name>
<evidence type="ECO:0000313" key="2">
    <source>
        <dbReference type="EMBL" id="MFC6959509.1"/>
    </source>
</evidence>
<gene>
    <name evidence="2" type="ORF">ACFQS3_20140</name>
</gene>
<dbReference type="Proteomes" id="UP001596470">
    <property type="component" value="Unassembled WGS sequence"/>
</dbReference>
<protein>
    <submittedName>
        <fullName evidence="2">Uncharacterized protein</fullName>
    </submittedName>
</protein>